<sequence length="57" mass="6308">MTPELLDWRHAQVGDPAPCVLCRSPALMRDPDTNQPKHKVCAEQALAARKRAENEAA</sequence>
<dbReference type="EMBL" id="BAAAUF010000013">
    <property type="protein sequence ID" value="GAA3037103.1"/>
    <property type="molecule type" value="Genomic_DNA"/>
</dbReference>
<proteinExistence type="predicted"/>
<accession>A0ABP6LDV7</accession>
<evidence type="ECO:0000313" key="2">
    <source>
        <dbReference type="Proteomes" id="UP001501532"/>
    </source>
</evidence>
<name>A0ABP6LDV7_9ACTN</name>
<gene>
    <name evidence="1" type="ORF">GCM10010448_19410</name>
</gene>
<organism evidence="1 2">
    <name type="scientific">Streptomyces glomeratus</name>
    <dbReference type="NCBI Taxonomy" id="284452"/>
    <lineage>
        <taxon>Bacteria</taxon>
        <taxon>Bacillati</taxon>
        <taxon>Actinomycetota</taxon>
        <taxon>Actinomycetes</taxon>
        <taxon>Kitasatosporales</taxon>
        <taxon>Streptomycetaceae</taxon>
        <taxon>Streptomyces</taxon>
    </lineage>
</organism>
<comment type="caution">
    <text evidence="1">The sequence shown here is derived from an EMBL/GenBank/DDBJ whole genome shotgun (WGS) entry which is preliminary data.</text>
</comment>
<reference evidence="2" key="1">
    <citation type="journal article" date="2019" name="Int. J. Syst. Evol. Microbiol.">
        <title>The Global Catalogue of Microorganisms (GCM) 10K type strain sequencing project: providing services to taxonomists for standard genome sequencing and annotation.</title>
        <authorList>
            <consortium name="The Broad Institute Genomics Platform"/>
            <consortium name="The Broad Institute Genome Sequencing Center for Infectious Disease"/>
            <person name="Wu L."/>
            <person name="Ma J."/>
        </authorList>
    </citation>
    <scope>NUCLEOTIDE SEQUENCE [LARGE SCALE GENOMIC DNA]</scope>
    <source>
        <strain evidence="2">JCM 9091</strain>
    </source>
</reference>
<dbReference type="Proteomes" id="UP001501532">
    <property type="component" value="Unassembled WGS sequence"/>
</dbReference>
<protein>
    <recommendedName>
        <fullName evidence="3">4Fe-4S Wbl-type domain-containing protein</fullName>
    </recommendedName>
</protein>
<keyword evidence="2" id="KW-1185">Reference proteome</keyword>
<dbReference type="RefSeq" id="WP_234512992.1">
    <property type="nucleotide sequence ID" value="NZ_BAAAUF010000013.1"/>
</dbReference>
<evidence type="ECO:0008006" key="3">
    <source>
        <dbReference type="Google" id="ProtNLM"/>
    </source>
</evidence>
<evidence type="ECO:0000313" key="1">
    <source>
        <dbReference type="EMBL" id="GAA3037103.1"/>
    </source>
</evidence>